<keyword evidence="3" id="KW-0731">Sigma factor</keyword>
<dbReference type="InterPro" id="IPR036388">
    <property type="entry name" value="WH-like_DNA-bd_sf"/>
</dbReference>
<dbReference type="InterPro" id="IPR013324">
    <property type="entry name" value="RNA_pol_sigma_r3/r4-like"/>
</dbReference>
<dbReference type="NCBIfam" id="TIGR02937">
    <property type="entry name" value="sigma70-ECF"/>
    <property type="match status" value="1"/>
</dbReference>
<dbReference type="Gene3D" id="1.10.10.10">
    <property type="entry name" value="Winged helix-like DNA-binding domain superfamily/Winged helix DNA-binding domain"/>
    <property type="match status" value="1"/>
</dbReference>
<evidence type="ECO:0000256" key="5">
    <source>
        <dbReference type="SAM" id="MobiDB-lite"/>
    </source>
</evidence>
<dbReference type="SUPFAM" id="SSF88946">
    <property type="entry name" value="Sigma2 domain of RNA polymerase sigma factors"/>
    <property type="match status" value="1"/>
</dbReference>
<dbReference type="Pfam" id="PF08281">
    <property type="entry name" value="Sigma70_r4_2"/>
    <property type="match status" value="1"/>
</dbReference>
<dbReference type="InterPro" id="IPR013325">
    <property type="entry name" value="RNA_pol_sigma_r2"/>
</dbReference>
<dbReference type="Proteomes" id="UP000078558">
    <property type="component" value="Chromosome I"/>
</dbReference>
<sequence>MDDPPPRHIKDHLPLLRRYALTLARNPHDAEDLVQEGLARAYAQRGKIGKVENVRGWLMAILHHTFISDWRRRQHPARQAVSLDEVADIATPPAQEHAVRLRQLQQAFLRLSADQREALHLVAIEGLSYQAAADVLDVPIGTLMSRLGRARAALRAMEAPVRPRGQAAESKHLKLVGGDDG</sequence>
<evidence type="ECO:0000259" key="6">
    <source>
        <dbReference type="Pfam" id="PF04542"/>
    </source>
</evidence>
<evidence type="ECO:0000313" key="10">
    <source>
        <dbReference type="Proteomes" id="UP000078558"/>
    </source>
</evidence>
<accession>A0A1C3K0P3</accession>
<dbReference type="STRING" id="1851544.ODI_01898"/>
<dbReference type="EMBL" id="LT907988">
    <property type="protein sequence ID" value="SOE50842.1"/>
    <property type="molecule type" value="Genomic_DNA"/>
</dbReference>
<feature type="region of interest" description="Disordered" evidence="5">
    <location>
        <begin position="161"/>
        <end position="181"/>
    </location>
</feature>
<dbReference type="CDD" id="cd06171">
    <property type="entry name" value="Sigma70_r4"/>
    <property type="match status" value="1"/>
</dbReference>
<reference evidence="8 10" key="1">
    <citation type="submission" date="2016-06" db="EMBL/GenBank/DDBJ databases">
        <authorList>
            <person name="Kjaerup R.B."/>
            <person name="Dalgaard T.S."/>
            <person name="Juul-Madsen H.R."/>
        </authorList>
    </citation>
    <scope>NUCLEOTIDE SEQUENCE [LARGE SCALE GENOMIC DNA]</scope>
    <source>
        <strain evidence="8">Orrdi1</strain>
    </source>
</reference>
<keyword evidence="4" id="KW-0804">Transcription</keyword>
<feature type="domain" description="RNA polymerase sigma-70 region 2" evidence="6">
    <location>
        <begin position="9"/>
        <end position="74"/>
    </location>
</feature>
<comment type="similarity">
    <text evidence="1">Belongs to the sigma-70 factor family. ECF subfamily.</text>
</comment>
<keyword evidence="2" id="KW-0805">Transcription regulation</keyword>
<reference evidence="9 10" key="2">
    <citation type="submission" date="2017-08" db="EMBL/GenBank/DDBJ databases">
        <authorList>
            <person name="de Groot N.N."/>
        </authorList>
    </citation>
    <scope>NUCLEOTIDE SEQUENCE [LARGE SCALE GENOMIC DNA]</scope>
    <source>
        <strain evidence="9">Orrdi1</strain>
    </source>
</reference>
<name>A0A1C3K0P3_9BURK</name>
<evidence type="ECO:0000313" key="8">
    <source>
        <dbReference type="EMBL" id="SBT25082.1"/>
    </source>
</evidence>
<dbReference type="GO" id="GO:0016987">
    <property type="term" value="F:sigma factor activity"/>
    <property type="evidence" value="ECO:0007669"/>
    <property type="project" value="UniProtKB-KW"/>
</dbReference>
<dbReference type="GO" id="GO:0003677">
    <property type="term" value="F:DNA binding"/>
    <property type="evidence" value="ECO:0007669"/>
    <property type="project" value="InterPro"/>
</dbReference>
<dbReference type="Pfam" id="PF04542">
    <property type="entry name" value="Sigma70_r2"/>
    <property type="match status" value="1"/>
</dbReference>
<keyword evidence="10" id="KW-1185">Reference proteome</keyword>
<dbReference type="OrthoDB" id="9797134at2"/>
<evidence type="ECO:0000256" key="1">
    <source>
        <dbReference type="ARBA" id="ARBA00010641"/>
    </source>
</evidence>
<organism evidence="8 10">
    <name type="scientific">Orrella dioscoreae</name>
    <dbReference type="NCBI Taxonomy" id="1851544"/>
    <lineage>
        <taxon>Bacteria</taxon>
        <taxon>Pseudomonadati</taxon>
        <taxon>Pseudomonadota</taxon>
        <taxon>Betaproteobacteria</taxon>
        <taxon>Burkholderiales</taxon>
        <taxon>Alcaligenaceae</taxon>
        <taxon>Orrella</taxon>
    </lineage>
</organism>
<evidence type="ECO:0000313" key="9">
    <source>
        <dbReference type="EMBL" id="SOE50842.1"/>
    </source>
</evidence>
<evidence type="ECO:0000259" key="7">
    <source>
        <dbReference type="Pfam" id="PF08281"/>
    </source>
</evidence>
<dbReference type="PANTHER" id="PTHR43133:SF25">
    <property type="entry name" value="RNA POLYMERASE SIGMA FACTOR RFAY-RELATED"/>
    <property type="match status" value="1"/>
</dbReference>
<protein>
    <submittedName>
        <fullName evidence="8">RNA polymerase sigma-54 factor RpoN</fullName>
    </submittedName>
</protein>
<evidence type="ECO:0000256" key="3">
    <source>
        <dbReference type="ARBA" id="ARBA00023082"/>
    </source>
</evidence>
<proteinExistence type="inferred from homology"/>
<dbReference type="AlphaFoldDB" id="A0A1C3K0P3"/>
<dbReference type="EMBL" id="FLRC01000014">
    <property type="protein sequence ID" value="SBT25082.1"/>
    <property type="molecule type" value="Genomic_DNA"/>
</dbReference>
<dbReference type="InterPro" id="IPR014284">
    <property type="entry name" value="RNA_pol_sigma-70_dom"/>
</dbReference>
<dbReference type="SUPFAM" id="SSF88659">
    <property type="entry name" value="Sigma3 and sigma4 domains of RNA polymerase sigma factors"/>
    <property type="match status" value="1"/>
</dbReference>
<evidence type="ECO:0000256" key="2">
    <source>
        <dbReference type="ARBA" id="ARBA00023015"/>
    </source>
</evidence>
<gene>
    <name evidence="8" type="ORF">ODI_01898</name>
    <name evidence="9" type="ORF">ODI_R3010</name>
</gene>
<dbReference type="NCBIfam" id="NF009164">
    <property type="entry name" value="PRK12511.1"/>
    <property type="match status" value="1"/>
</dbReference>
<evidence type="ECO:0000256" key="4">
    <source>
        <dbReference type="ARBA" id="ARBA00023163"/>
    </source>
</evidence>
<dbReference type="InterPro" id="IPR007627">
    <property type="entry name" value="RNA_pol_sigma70_r2"/>
</dbReference>
<dbReference type="GO" id="GO:0006352">
    <property type="term" value="P:DNA-templated transcription initiation"/>
    <property type="evidence" value="ECO:0007669"/>
    <property type="project" value="InterPro"/>
</dbReference>
<dbReference type="PANTHER" id="PTHR43133">
    <property type="entry name" value="RNA POLYMERASE ECF-TYPE SIGMA FACTO"/>
    <property type="match status" value="1"/>
</dbReference>
<dbReference type="InterPro" id="IPR013249">
    <property type="entry name" value="RNA_pol_sigma70_r4_t2"/>
</dbReference>
<dbReference type="KEGG" id="odi:ODI_R3010"/>
<feature type="domain" description="RNA polymerase sigma factor 70 region 4 type 2" evidence="7">
    <location>
        <begin position="102"/>
        <end position="154"/>
    </location>
</feature>
<dbReference type="RefSeq" id="WP_067752395.1">
    <property type="nucleotide sequence ID" value="NZ_LT907988.1"/>
</dbReference>
<dbReference type="Gene3D" id="1.10.1740.10">
    <property type="match status" value="1"/>
</dbReference>
<dbReference type="InterPro" id="IPR039425">
    <property type="entry name" value="RNA_pol_sigma-70-like"/>
</dbReference>